<keyword evidence="2" id="KW-1185">Reference proteome</keyword>
<organism evidence="1 2">
    <name type="scientific">Brevundimonas lenta</name>
    <dbReference type="NCBI Taxonomy" id="424796"/>
    <lineage>
        <taxon>Bacteria</taxon>
        <taxon>Pseudomonadati</taxon>
        <taxon>Pseudomonadota</taxon>
        <taxon>Alphaproteobacteria</taxon>
        <taxon>Caulobacterales</taxon>
        <taxon>Caulobacteraceae</taxon>
        <taxon>Brevundimonas</taxon>
    </lineage>
</organism>
<evidence type="ECO:0008006" key="3">
    <source>
        <dbReference type="Google" id="ProtNLM"/>
    </source>
</evidence>
<dbReference type="EMBL" id="JACIDM010000003">
    <property type="protein sequence ID" value="MBB4084360.1"/>
    <property type="molecule type" value="Genomic_DNA"/>
</dbReference>
<dbReference type="Pfam" id="PF19883">
    <property type="entry name" value="DUF6356"/>
    <property type="match status" value="1"/>
</dbReference>
<comment type="caution">
    <text evidence="1">The sequence shown here is derived from an EMBL/GenBank/DDBJ whole genome shotgun (WGS) entry which is preliminary data.</text>
</comment>
<reference evidence="1 2" key="1">
    <citation type="submission" date="2020-08" db="EMBL/GenBank/DDBJ databases">
        <title>Genomic Encyclopedia of Type Strains, Phase IV (KMG-IV): sequencing the most valuable type-strain genomes for metagenomic binning, comparative biology and taxonomic classification.</title>
        <authorList>
            <person name="Goeker M."/>
        </authorList>
    </citation>
    <scope>NUCLEOTIDE SEQUENCE [LARGE SCALE GENOMIC DNA]</scope>
    <source>
        <strain evidence="1 2">DSM 23960</strain>
    </source>
</reference>
<protein>
    <recommendedName>
        <fullName evidence="3">Capsule biosynthesis protein</fullName>
    </recommendedName>
</protein>
<sequence>MIRTLKRLFADHPREVKESYFQHMAHSAAFGFKLARLSATAFLHAMVPGIHKTTVSDEIKCMARDMGGRAEEARECRMREAGVWDPGL</sequence>
<proteinExistence type="predicted"/>
<dbReference type="InterPro" id="IPR045936">
    <property type="entry name" value="DUF6356"/>
</dbReference>
<gene>
    <name evidence="1" type="ORF">GGR12_003248</name>
</gene>
<accession>A0A7W6NQB8</accession>
<name>A0A7W6NQB8_9CAUL</name>
<dbReference type="RefSeq" id="WP_183205703.1">
    <property type="nucleotide sequence ID" value="NZ_BAAAER010000003.1"/>
</dbReference>
<evidence type="ECO:0000313" key="1">
    <source>
        <dbReference type="EMBL" id="MBB4084360.1"/>
    </source>
</evidence>
<dbReference type="Proteomes" id="UP000529946">
    <property type="component" value="Unassembled WGS sequence"/>
</dbReference>
<dbReference type="AlphaFoldDB" id="A0A7W6NQB8"/>
<evidence type="ECO:0000313" key="2">
    <source>
        <dbReference type="Proteomes" id="UP000529946"/>
    </source>
</evidence>